<feature type="compositionally biased region" description="Low complexity" evidence="1">
    <location>
        <begin position="66"/>
        <end position="91"/>
    </location>
</feature>
<organism evidence="2 3">
    <name type="scientific">Drosophila virilis</name>
    <name type="common">Fruit fly</name>
    <dbReference type="NCBI Taxonomy" id="7244"/>
    <lineage>
        <taxon>Eukaryota</taxon>
        <taxon>Metazoa</taxon>
        <taxon>Ecdysozoa</taxon>
        <taxon>Arthropoda</taxon>
        <taxon>Hexapoda</taxon>
        <taxon>Insecta</taxon>
        <taxon>Pterygota</taxon>
        <taxon>Neoptera</taxon>
        <taxon>Endopterygota</taxon>
        <taxon>Diptera</taxon>
        <taxon>Brachycera</taxon>
        <taxon>Muscomorpha</taxon>
        <taxon>Ephydroidea</taxon>
        <taxon>Drosophilidae</taxon>
        <taxon>Drosophila</taxon>
    </lineage>
</organism>
<dbReference type="STRING" id="7244.B4MCQ9"/>
<dbReference type="AlphaFoldDB" id="B4MCQ9"/>
<accession>B4MCQ9</accession>
<evidence type="ECO:0000313" key="3">
    <source>
        <dbReference type="Proteomes" id="UP000008792"/>
    </source>
</evidence>
<sequence length="181" mass="20947">MSKQALIRPEQCYRLPQTMGRSAGQSDAKADNGSGRDLFKKFMLWRGLFPQEPPRDNIIVVPQPSPTFSTTTTPTTTTTTTTTTNNNGTSTRRWRNLENTEDLPAPTLPTSQMLDNGGAQKRVTKRHRNASKSRTRSNGKLRRQKKKKTRHRHIHKRQRQRQRRQRQLRGAEPQRDLAQRH</sequence>
<feature type="region of interest" description="Disordered" evidence="1">
    <location>
        <begin position="55"/>
        <end position="181"/>
    </location>
</feature>
<dbReference type="eggNOG" id="KOG4043">
    <property type="taxonomic scope" value="Eukaryota"/>
</dbReference>
<name>B4MCQ9_DROVI</name>
<dbReference type="EMBL" id="CH940660">
    <property type="protein sequence ID" value="EDW57981.2"/>
    <property type="molecule type" value="Genomic_DNA"/>
</dbReference>
<reference evidence="2 3" key="1">
    <citation type="journal article" date="2007" name="Nature">
        <title>Evolution of genes and genomes on the Drosophila phylogeny.</title>
        <authorList>
            <consortium name="Drosophila 12 Genomes Consortium"/>
            <person name="Clark A.G."/>
            <person name="Eisen M.B."/>
            <person name="Smith D.R."/>
            <person name="Bergman C.M."/>
            <person name="Oliver B."/>
            <person name="Markow T.A."/>
            <person name="Kaufman T.C."/>
            <person name="Kellis M."/>
            <person name="Gelbart W."/>
            <person name="Iyer V.N."/>
            <person name="Pollard D.A."/>
            <person name="Sackton T.B."/>
            <person name="Larracuente A.M."/>
            <person name="Singh N.D."/>
            <person name="Abad J.P."/>
            <person name="Abt D.N."/>
            <person name="Adryan B."/>
            <person name="Aguade M."/>
            <person name="Akashi H."/>
            <person name="Anderson W.W."/>
            <person name="Aquadro C.F."/>
            <person name="Ardell D.H."/>
            <person name="Arguello R."/>
            <person name="Artieri C.G."/>
            <person name="Barbash D.A."/>
            <person name="Barker D."/>
            <person name="Barsanti P."/>
            <person name="Batterham P."/>
            <person name="Batzoglou S."/>
            <person name="Begun D."/>
            <person name="Bhutkar A."/>
            <person name="Blanco E."/>
            <person name="Bosak S.A."/>
            <person name="Bradley R.K."/>
            <person name="Brand A.D."/>
            <person name="Brent M.R."/>
            <person name="Brooks A.N."/>
            <person name="Brown R.H."/>
            <person name="Butlin R.K."/>
            <person name="Caggese C."/>
            <person name="Calvi B.R."/>
            <person name="Bernardo de Carvalho A."/>
            <person name="Caspi A."/>
            <person name="Castrezana S."/>
            <person name="Celniker S.E."/>
            <person name="Chang J.L."/>
            <person name="Chapple C."/>
            <person name="Chatterji S."/>
            <person name="Chinwalla A."/>
            <person name="Civetta A."/>
            <person name="Clifton S.W."/>
            <person name="Comeron J.M."/>
            <person name="Costello J.C."/>
            <person name="Coyne J.A."/>
            <person name="Daub J."/>
            <person name="David R.G."/>
            <person name="Delcher A.L."/>
            <person name="Delehaunty K."/>
            <person name="Do C.B."/>
            <person name="Ebling H."/>
            <person name="Edwards K."/>
            <person name="Eickbush T."/>
            <person name="Evans J.D."/>
            <person name="Filipski A."/>
            <person name="Findeiss S."/>
            <person name="Freyhult E."/>
            <person name="Fulton L."/>
            <person name="Fulton R."/>
            <person name="Garcia A.C."/>
            <person name="Gardiner A."/>
            <person name="Garfield D.A."/>
            <person name="Garvin B.E."/>
            <person name="Gibson G."/>
            <person name="Gilbert D."/>
            <person name="Gnerre S."/>
            <person name="Godfrey J."/>
            <person name="Good R."/>
            <person name="Gotea V."/>
            <person name="Gravely B."/>
            <person name="Greenberg A.J."/>
            <person name="Griffiths-Jones S."/>
            <person name="Gross S."/>
            <person name="Guigo R."/>
            <person name="Gustafson E.A."/>
            <person name="Haerty W."/>
            <person name="Hahn M.W."/>
            <person name="Halligan D.L."/>
            <person name="Halpern A.L."/>
            <person name="Halter G.M."/>
            <person name="Han M.V."/>
            <person name="Heger A."/>
            <person name="Hillier L."/>
            <person name="Hinrichs A.S."/>
            <person name="Holmes I."/>
            <person name="Hoskins R.A."/>
            <person name="Hubisz M.J."/>
            <person name="Hultmark D."/>
            <person name="Huntley M.A."/>
            <person name="Jaffe D.B."/>
            <person name="Jagadeeshan S."/>
            <person name="Jeck W.R."/>
            <person name="Johnson J."/>
            <person name="Jones C.D."/>
            <person name="Jordan W.C."/>
            <person name="Karpen G.H."/>
            <person name="Kataoka E."/>
            <person name="Keightley P.D."/>
            <person name="Kheradpour P."/>
            <person name="Kirkness E.F."/>
            <person name="Koerich L.B."/>
            <person name="Kristiansen K."/>
            <person name="Kudrna D."/>
            <person name="Kulathinal R.J."/>
            <person name="Kumar S."/>
            <person name="Kwok R."/>
            <person name="Lander E."/>
            <person name="Langley C.H."/>
            <person name="Lapoint R."/>
            <person name="Lazzaro B.P."/>
            <person name="Lee S.J."/>
            <person name="Levesque L."/>
            <person name="Li R."/>
            <person name="Lin C.F."/>
            <person name="Lin M.F."/>
            <person name="Lindblad-Toh K."/>
            <person name="Llopart A."/>
            <person name="Long M."/>
            <person name="Low L."/>
            <person name="Lozovsky E."/>
            <person name="Lu J."/>
            <person name="Luo M."/>
            <person name="Machado C.A."/>
            <person name="Makalowski W."/>
            <person name="Marzo M."/>
            <person name="Matsuda M."/>
            <person name="Matzkin L."/>
            <person name="McAllister B."/>
            <person name="McBride C.S."/>
            <person name="McKernan B."/>
            <person name="McKernan K."/>
            <person name="Mendez-Lago M."/>
            <person name="Minx P."/>
            <person name="Mollenhauer M.U."/>
            <person name="Montooth K."/>
            <person name="Mount S.M."/>
            <person name="Mu X."/>
            <person name="Myers E."/>
            <person name="Negre B."/>
            <person name="Newfeld S."/>
            <person name="Nielsen R."/>
            <person name="Noor M.A."/>
            <person name="O'Grady P."/>
            <person name="Pachter L."/>
            <person name="Papaceit M."/>
            <person name="Parisi M.J."/>
            <person name="Parisi M."/>
            <person name="Parts L."/>
            <person name="Pedersen J.S."/>
            <person name="Pesole G."/>
            <person name="Phillippy A.M."/>
            <person name="Ponting C.P."/>
            <person name="Pop M."/>
            <person name="Porcelli D."/>
            <person name="Powell J.R."/>
            <person name="Prohaska S."/>
            <person name="Pruitt K."/>
            <person name="Puig M."/>
            <person name="Quesneville H."/>
            <person name="Ram K.R."/>
            <person name="Rand D."/>
            <person name="Rasmussen M.D."/>
            <person name="Reed L.K."/>
            <person name="Reenan R."/>
            <person name="Reily A."/>
            <person name="Remington K.A."/>
            <person name="Rieger T.T."/>
            <person name="Ritchie M.G."/>
            <person name="Robin C."/>
            <person name="Rogers Y.H."/>
            <person name="Rohde C."/>
            <person name="Rozas J."/>
            <person name="Rubenfield M.J."/>
            <person name="Ruiz A."/>
            <person name="Russo S."/>
            <person name="Salzberg S.L."/>
            <person name="Sanchez-Gracia A."/>
            <person name="Saranga D.J."/>
            <person name="Sato H."/>
            <person name="Schaeffer S.W."/>
            <person name="Schatz M.C."/>
            <person name="Schlenke T."/>
            <person name="Schwartz R."/>
            <person name="Segarra C."/>
            <person name="Singh R.S."/>
            <person name="Sirot L."/>
            <person name="Sirota M."/>
            <person name="Sisneros N.B."/>
            <person name="Smith C.D."/>
            <person name="Smith T.F."/>
            <person name="Spieth J."/>
            <person name="Stage D.E."/>
            <person name="Stark A."/>
            <person name="Stephan W."/>
            <person name="Strausberg R.L."/>
            <person name="Strempel S."/>
            <person name="Sturgill D."/>
            <person name="Sutton G."/>
            <person name="Sutton G.G."/>
            <person name="Tao W."/>
            <person name="Teichmann S."/>
            <person name="Tobari Y.N."/>
            <person name="Tomimura Y."/>
            <person name="Tsolas J.M."/>
            <person name="Valente V.L."/>
            <person name="Venter E."/>
            <person name="Venter J.C."/>
            <person name="Vicario S."/>
            <person name="Vieira F.G."/>
            <person name="Vilella A.J."/>
            <person name="Villasante A."/>
            <person name="Walenz B."/>
            <person name="Wang J."/>
            <person name="Wasserman M."/>
            <person name="Watts T."/>
            <person name="Wilson D."/>
            <person name="Wilson R.K."/>
            <person name="Wing R.A."/>
            <person name="Wolfner M.F."/>
            <person name="Wong A."/>
            <person name="Wong G.K."/>
            <person name="Wu C.I."/>
            <person name="Wu G."/>
            <person name="Yamamoto D."/>
            <person name="Yang H.P."/>
            <person name="Yang S.P."/>
            <person name="Yorke J.A."/>
            <person name="Yoshida K."/>
            <person name="Zdobnov E."/>
            <person name="Zhang P."/>
            <person name="Zhang Y."/>
            <person name="Zimin A.V."/>
            <person name="Baldwin J."/>
            <person name="Abdouelleil A."/>
            <person name="Abdulkadir J."/>
            <person name="Abebe A."/>
            <person name="Abera B."/>
            <person name="Abreu J."/>
            <person name="Acer S.C."/>
            <person name="Aftuck L."/>
            <person name="Alexander A."/>
            <person name="An P."/>
            <person name="Anderson E."/>
            <person name="Anderson S."/>
            <person name="Arachi H."/>
            <person name="Azer M."/>
            <person name="Bachantsang P."/>
            <person name="Barry A."/>
            <person name="Bayul T."/>
            <person name="Berlin A."/>
            <person name="Bessette D."/>
            <person name="Bloom T."/>
            <person name="Blye J."/>
            <person name="Boguslavskiy L."/>
            <person name="Bonnet C."/>
            <person name="Boukhgalter B."/>
            <person name="Bourzgui I."/>
            <person name="Brown A."/>
            <person name="Cahill P."/>
            <person name="Channer S."/>
            <person name="Cheshatsang Y."/>
            <person name="Chuda L."/>
            <person name="Citroen M."/>
            <person name="Collymore A."/>
            <person name="Cooke P."/>
            <person name="Costello M."/>
            <person name="D'Aco K."/>
            <person name="Daza R."/>
            <person name="De Haan G."/>
            <person name="DeGray S."/>
            <person name="DeMaso C."/>
            <person name="Dhargay N."/>
            <person name="Dooley K."/>
            <person name="Dooley E."/>
            <person name="Doricent M."/>
            <person name="Dorje P."/>
            <person name="Dorjee K."/>
            <person name="Dupes A."/>
            <person name="Elong R."/>
            <person name="Falk J."/>
            <person name="Farina A."/>
            <person name="Faro S."/>
            <person name="Ferguson D."/>
            <person name="Fisher S."/>
            <person name="Foley C.D."/>
            <person name="Franke A."/>
            <person name="Friedrich D."/>
            <person name="Gadbois L."/>
            <person name="Gearin G."/>
            <person name="Gearin C.R."/>
            <person name="Giannoukos G."/>
            <person name="Goode T."/>
            <person name="Graham J."/>
            <person name="Grandbois E."/>
            <person name="Grewal S."/>
            <person name="Gyaltsen K."/>
            <person name="Hafez N."/>
            <person name="Hagos B."/>
            <person name="Hall J."/>
            <person name="Henson C."/>
            <person name="Hollinger A."/>
            <person name="Honan T."/>
            <person name="Huard M.D."/>
            <person name="Hughes L."/>
            <person name="Hurhula B."/>
            <person name="Husby M.E."/>
            <person name="Kamat A."/>
            <person name="Kanga B."/>
            <person name="Kashin S."/>
            <person name="Khazanovich D."/>
            <person name="Kisner P."/>
            <person name="Lance K."/>
            <person name="Lara M."/>
            <person name="Lee W."/>
            <person name="Lennon N."/>
            <person name="Letendre F."/>
            <person name="LeVine R."/>
            <person name="Lipovsky A."/>
            <person name="Liu X."/>
            <person name="Liu J."/>
            <person name="Liu S."/>
            <person name="Lokyitsang T."/>
            <person name="Lokyitsang Y."/>
            <person name="Lubonja R."/>
            <person name="Lui A."/>
            <person name="MacDonald P."/>
            <person name="Magnisalis V."/>
            <person name="Maru K."/>
            <person name="Matthews C."/>
            <person name="McCusker W."/>
            <person name="McDonough S."/>
            <person name="Mehta T."/>
            <person name="Meldrim J."/>
            <person name="Meneus L."/>
            <person name="Mihai O."/>
            <person name="Mihalev A."/>
            <person name="Mihova T."/>
            <person name="Mittelman R."/>
            <person name="Mlenga V."/>
            <person name="Montmayeur A."/>
            <person name="Mulrain L."/>
            <person name="Navidi A."/>
            <person name="Naylor J."/>
            <person name="Negash T."/>
            <person name="Nguyen T."/>
            <person name="Nguyen N."/>
            <person name="Nicol R."/>
            <person name="Norbu C."/>
            <person name="Norbu N."/>
            <person name="Novod N."/>
            <person name="O'Neill B."/>
            <person name="Osman S."/>
            <person name="Markiewicz E."/>
            <person name="Oyono O.L."/>
            <person name="Patti C."/>
            <person name="Phunkhang P."/>
            <person name="Pierre F."/>
            <person name="Priest M."/>
            <person name="Raghuraman S."/>
            <person name="Rege F."/>
            <person name="Reyes R."/>
            <person name="Rise C."/>
            <person name="Rogov P."/>
            <person name="Ross K."/>
            <person name="Ryan E."/>
            <person name="Settipalli S."/>
            <person name="Shea T."/>
            <person name="Sherpa N."/>
            <person name="Shi L."/>
            <person name="Shih D."/>
            <person name="Sparrow T."/>
            <person name="Spaulding J."/>
            <person name="Stalker J."/>
            <person name="Stange-Thomann N."/>
            <person name="Stavropoulos S."/>
            <person name="Stone C."/>
            <person name="Strader C."/>
            <person name="Tesfaye S."/>
            <person name="Thomson T."/>
            <person name="Thoulutsang Y."/>
            <person name="Thoulutsang D."/>
            <person name="Topham K."/>
            <person name="Topping I."/>
            <person name="Tsamla T."/>
            <person name="Vassiliev H."/>
            <person name="Vo A."/>
            <person name="Wangchuk T."/>
            <person name="Wangdi T."/>
            <person name="Weiand M."/>
            <person name="Wilkinson J."/>
            <person name="Wilson A."/>
            <person name="Yadav S."/>
            <person name="Young G."/>
            <person name="Yu Q."/>
            <person name="Zembek L."/>
            <person name="Zhong D."/>
            <person name="Zimmer A."/>
            <person name="Zwirko Z."/>
            <person name="Jaffe D.B."/>
            <person name="Alvarez P."/>
            <person name="Brockman W."/>
            <person name="Butler J."/>
            <person name="Chin C."/>
            <person name="Gnerre S."/>
            <person name="Grabherr M."/>
            <person name="Kleber M."/>
            <person name="Mauceli E."/>
            <person name="MacCallum I."/>
        </authorList>
    </citation>
    <scope>NUCLEOTIDE SEQUENCE [LARGE SCALE GENOMIC DNA]</scope>
    <source>
        <strain evidence="3">Tucson 15010-1051.87</strain>
    </source>
</reference>
<proteinExistence type="predicted"/>
<dbReference type="Proteomes" id="UP000008792">
    <property type="component" value="Unassembled WGS sequence"/>
</dbReference>
<feature type="region of interest" description="Disordered" evidence="1">
    <location>
        <begin position="1"/>
        <end position="35"/>
    </location>
</feature>
<evidence type="ECO:0000256" key="1">
    <source>
        <dbReference type="SAM" id="MobiDB-lite"/>
    </source>
</evidence>
<dbReference type="InParanoid" id="B4MCQ9"/>
<dbReference type="HOGENOM" id="CLU_1251832_0_0_1"/>
<feature type="compositionally biased region" description="Basic residues" evidence="1">
    <location>
        <begin position="122"/>
        <end position="167"/>
    </location>
</feature>
<gene>
    <name evidence="2" type="primary">Dvir\GJ15282</name>
    <name evidence="2" type="ORF">Dvir_GJ15282</name>
</gene>
<feature type="compositionally biased region" description="Basic and acidic residues" evidence="1">
    <location>
        <begin position="172"/>
        <end position="181"/>
    </location>
</feature>
<evidence type="ECO:0000313" key="2">
    <source>
        <dbReference type="EMBL" id="EDW57981.2"/>
    </source>
</evidence>
<keyword evidence="3" id="KW-1185">Reference proteome</keyword>
<protein>
    <submittedName>
        <fullName evidence="2">Uncharacterized protein</fullName>
    </submittedName>
</protein>